<name>A0A7J7M815_9MAGN</name>
<reference evidence="1 2" key="1">
    <citation type="journal article" date="2020" name="IScience">
        <title>Genome Sequencing of the Endangered Kingdonia uniflora (Circaeasteraceae, Ranunculales) Reveals Potential Mechanisms of Evolutionary Specialization.</title>
        <authorList>
            <person name="Sun Y."/>
            <person name="Deng T."/>
            <person name="Zhang A."/>
            <person name="Moore M.J."/>
            <person name="Landis J.B."/>
            <person name="Lin N."/>
            <person name="Zhang H."/>
            <person name="Zhang X."/>
            <person name="Huang J."/>
            <person name="Zhang X."/>
            <person name="Sun H."/>
            <person name="Wang H."/>
        </authorList>
    </citation>
    <scope>NUCLEOTIDE SEQUENCE [LARGE SCALE GENOMIC DNA]</scope>
    <source>
        <strain evidence="1">TB1705</strain>
        <tissue evidence="1">Leaf</tissue>
    </source>
</reference>
<dbReference type="Proteomes" id="UP000541444">
    <property type="component" value="Unassembled WGS sequence"/>
</dbReference>
<dbReference type="EMBL" id="JACGCM010001722">
    <property type="protein sequence ID" value="KAF6151013.1"/>
    <property type="molecule type" value="Genomic_DNA"/>
</dbReference>
<proteinExistence type="predicted"/>
<feature type="non-terminal residue" evidence="1">
    <location>
        <position position="71"/>
    </location>
</feature>
<organism evidence="1 2">
    <name type="scientific">Kingdonia uniflora</name>
    <dbReference type="NCBI Taxonomy" id="39325"/>
    <lineage>
        <taxon>Eukaryota</taxon>
        <taxon>Viridiplantae</taxon>
        <taxon>Streptophyta</taxon>
        <taxon>Embryophyta</taxon>
        <taxon>Tracheophyta</taxon>
        <taxon>Spermatophyta</taxon>
        <taxon>Magnoliopsida</taxon>
        <taxon>Ranunculales</taxon>
        <taxon>Circaeasteraceae</taxon>
        <taxon>Kingdonia</taxon>
    </lineage>
</organism>
<sequence>RSNLLAASYPSQILEGYLKAHSIHKKAFQEYTKMMLRRRSLDSKQTSKVNSTSTSMALKMKPRLHICIRNT</sequence>
<keyword evidence="2" id="KW-1185">Reference proteome</keyword>
<gene>
    <name evidence="1" type="ORF">GIB67_016491</name>
</gene>
<evidence type="ECO:0000313" key="2">
    <source>
        <dbReference type="Proteomes" id="UP000541444"/>
    </source>
</evidence>
<evidence type="ECO:0000313" key="1">
    <source>
        <dbReference type="EMBL" id="KAF6151013.1"/>
    </source>
</evidence>
<protein>
    <submittedName>
        <fullName evidence="1">Uncharacterized protein</fullName>
    </submittedName>
</protein>
<feature type="non-terminal residue" evidence="1">
    <location>
        <position position="1"/>
    </location>
</feature>
<dbReference type="AlphaFoldDB" id="A0A7J7M815"/>
<accession>A0A7J7M815</accession>
<comment type="caution">
    <text evidence="1">The sequence shown here is derived from an EMBL/GenBank/DDBJ whole genome shotgun (WGS) entry which is preliminary data.</text>
</comment>